<accession>A0A0C5BCT6</accession>
<evidence type="ECO:0000256" key="1">
    <source>
        <dbReference type="SAM" id="MobiDB-lite"/>
    </source>
</evidence>
<keyword evidence="2" id="KW-0614">Plasmid</keyword>
<feature type="region of interest" description="Disordered" evidence="1">
    <location>
        <begin position="24"/>
        <end position="45"/>
    </location>
</feature>
<sequence length="164" mass="19151">MENMKKLLTIVILFTLVLAGCGQNQSEKNSKKDNEEKTVDTTEERNDMIKGLIEYGYENDDYKGYKHMKDILSEKMQKQAEMQNQSAQTKGVEKETKDIKLYQDVDNDDEVLYSIKLSITNKKEKNSDYSMRYGKIQLTEEEGKQKIDNIEELTQRNLVSMNQE</sequence>
<organism evidence="2">
    <name type="scientific">Staphylococcus aureus</name>
    <dbReference type="NCBI Taxonomy" id="1280"/>
    <lineage>
        <taxon>Bacteria</taxon>
        <taxon>Bacillati</taxon>
        <taxon>Bacillota</taxon>
        <taxon>Bacilli</taxon>
        <taxon>Bacillales</taxon>
        <taxon>Staphylococcaceae</taxon>
        <taxon>Staphylococcus</taxon>
    </lineage>
</organism>
<dbReference type="AlphaFoldDB" id="A0A0C5BCT6"/>
<name>A0A0C5BCT6_STAAU</name>
<reference evidence="2" key="1">
    <citation type="journal article" date="2015" name="Antimicrob. Agents Chemother.">
        <title>Dissemination of the Same cfr-Carrying Plasmid among Methicillin-Resistant Staphylococcus aureus and Coagulase-Negative Staphylococcal Isolates in China.</title>
        <authorList>
            <person name="Cai J.C."/>
            <person name="Hu Y.Y."/>
            <person name="Zhou H.W."/>
            <person name="Chen G.X."/>
            <person name="Zhang R."/>
        </authorList>
    </citation>
    <scope>NUCLEOTIDE SEQUENCE</scope>
    <source>
        <strain evidence="2">417</strain>
        <plasmid evidence="2">pLRSA417</plasmid>
    </source>
</reference>
<feature type="compositionally biased region" description="Basic and acidic residues" evidence="1">
    <location>
        <begin position="28"/>
        <end position="45"/>
    </location>
</feature>
<evidence type="ECO:0000313" key="2">
    <source>
        <dbReference type="EMBL" id="AJM87276.1"/>
    </source>
</evidence>
<dbReference type="EMBL" id="KJ922127">
    <property type="protein sequence ID" value="AJM87276.1"/>
    <property type="molecule type" value="Genomic_DNA"/>
</dbReference>
<gene>
    <name evidence="2" type="primary">traH</name>
</gene>
<dbReference type="NCBIfam" id="NF041428">
    <property type="entry name" value="TrsH"/>
    <property type="match status" value="1"/>
</dbReference>
<geneLocation type="plasmid" evidence="2">
    <name>pLRSA417</name>
</geneLocation>
<dbReference type="PROSITE" id="PS51257">
    <property type="entry name" value="PROKAR_LIPOPROTEIN"/>
    <property type="match status" value="1"/>
</dbReference>
<protein>
    <submittedName>
        <fullName evidence="2">Conjugal transfer protein traH</fullName>
    </submittedName>
</protein>
<proteinExistence type="predicted"/>